<gene>
    <name evidence="2" type="ORF">S01H4_17074</name>
</gene>
<dbReference type="AlphaFoldDB" id="X0YRY4"/>
<sequence>DTAQNPADTAVTSAAKRLRSEVYAPIEKLGRDADLLARKEREALQKNIRYLEDQIAKTEDSIQLESLNKQLTATEEELATFAERTGDVKFAETYGNRRLHRENVEKNSVPLKAMLRNRYRELREKARCFFIRCKTAGDFLCLSISTHALCKVQVC</sequence>
<feature type="coiled-coil region" evidence="1">
    <location>
        <begin position="41"/>
        <end position="84"/>
    </location>
</feature>
<keyword evidence="1" id="KW-0175">Coiled coil</keyword>
<organism evidence="2">
    <name type="scientific">marine sediment metagenome</name>
    <dbReference type="NCBI Taxonomy" id="412755"/>
    <lineage>
        <taxon>unclassified sequences</taxon>
        <taxon>metagenomes</taxon>
        <taxon>ecological metagenomes</taxon>
    </lineage>
</organism>
<proteinExistence type="predicted"/>
<evidence type="ECO:0000256" key="1">
    <source>
        <dbReference type="SAM" id="Coils"/>
    </source>
</evidence>
<feature type="non-terminal residue" evidence="2">
    <location>
        <position position="1"/>
    </location>
</feature>
<accession>X0YRY4</accession>
<protein>
    <submittedName>
        <fullName evidence="2">Uncharacterized protein</fullName>
    </submittedName>
</protein>
<comment type="caution">
    <text evidence="2">The sequence shown here is derived from an EMBL/GenBank/DDBJ whole genome shotgun (WGS) entry which is preliminary data.</text>
</comment>
<evidence type="ECO:0000313" key="2">
    <source>
        <dbReference type="EMBL" id="GAG58950.1"/>
    </source>
</evidence>
<reference evidence="2" key="1">
    <citation type="journal article" date="2014" name="Front. Microbiol.">
        <title>High frequency of phylogenetically diverse reductive dehalogenase-homologous genes in deep subseafloor sedimentary metagenomes.</title>
        <authorList>
            <person name="Kawai M."/>
            <person name="Futagami T."/>
            <person name="Toyoda A."/>
            <person name="Takaki Y."/>
            <person name="Nishi S."/>
            <person name="Hori S."/>
            <person name="Arai W."/>
            <person name="Tsubouchi T."/>
            <person name="Morono Y."/>
            <person name="Uchiyama I."/>
            <person name="Ito T."/>
            <person name="Fujiyama A."/>
            <person name="Inagaki F."/>
            <person name="Takami H."/>
        </authorList>
    </citation>
    <scope>NUCLEOTIDE SEQUENCE</scope>
    <source>
        <strain evidence="2">Expedition CK06-06</strain>
    </source>
</reference>
<dbReference type="EMBL" id="BART01007509">
    <property type="protein sequence ID" value="GAG58950.1"/>
    <property type="molecule type" value="Genomic_DNA"/>
</dbReference>
<name>X0YRY4_9ZZZZ</name>